<organism evidence="7 8">
    <name type="scientific">Jaapia argillacea MUCL 33604</name>
    <dbReference type="NCBI Taxonomy" id="933084"/>
    <lineage>
        <taxon>Eukaryota</taxon>
        <taxon>Fungi</taxon>
        <taxon>Dikarya</taxon>
        <taxon>Basidiomycota</taxon>
        <taxon>Agaricomycotina</taxon>
        <taxon>Agaricomycetes</taxon>
        <taxon>Agaricomycetidae</taxon>
        <taxon>Jaapiales</taxon>
        <taxon>Jaapiaceae</taxon>
        <taxon>Jaapia</taxon>
    </lineage>
</organism>
<dbReference type="SMART" id="SM00249">
    <property type="entry name" value="PHD"/>
    <property type="match status" value="1"/>
</dbReference>
<dbReference type="SUPFAM" id="SSF57903">
    <property type="entry name" value="FYVE/PHD zinc finger"/>
    <property type="match status" value="1"/>
</dbReference>
<feature type="compositionally biased region" description="Polar residues" evidence="5">
    <location>
        <begin position="920"/>
        <end position="937"/>
    </location>
</feature>
<feature type="region of interest" description="Disordered" evidence="5">
    <location>
        <begin position="179"/>
        <end position="198"/>
    </location>
</feature>
<feature type="compositionally biased region" description="Polar residues" evidence="5">
    <location>
        <begin position="7"/>
        <end position="51"/>
    </location>
</feature>
<dbReference type="EMBL" id="KL197727">
    <property type="protein sequence ID" value="KDQ54986.1"/>
    <property type="molecule type" value="Genomic_DNA"/>
</dbReference>
<dbReference type="InterPro" id="IPR013083">
    <property type="entry name" value="Znf_RING/FYVE/PHD"/>
</dbReference>
<feature type="region of interest" description="Disordered" evidence="5">
    <location>
        <begin position="1"/>
        <end position="74"/>
    </location>
</feature>
<dbReference type="Gene3D" id="3.30.40.10">
    <property type="entry name" value="Zinc/RING finger domain, C3HC4 (zinc finger)"/>
    <property type="match status" value="1"/>
</dbReference>
<feature type="region of interest" description="Disordered" evidence="5">
    <location>
        <begin position="405"/>
        <end position="433"/>
    </location>
</feature>
<evidence type="ECO:0000256" key="1">
    <source>
        <dbReference type="ARBA" id="ARBA00022723"/>
    </source>
</evidence>
<evidence type="ECO:0000256" key="5">
    <source>
        <dbReference type="SAM" id="MobiDB-lite"/>
    </source>
</evidence>
<feature type="compositionally biased region" description="Basic residues" evidence="5">
    <location>
        <begin position="484"/>
        <end position="494"/>
    </location>
</feature>
<dbReference type="Pfam" id="PF00628">
    <property type="entry name" value="PHD"/>
    <property type="match status" value="1"/>
</dbReference>
<feature type="compositionally biased region" description="Basic and acidic residues" evidence="5">
    <location>
        <begin position="422"/>
        <end position="433"/>
    </location>
</feature>
<dbReference type="PROSITE" id="PS00210">
    <property type="entry name" value="HEMOCYANIN_2"/>
    <property type="match status" value="1"/>
</dbReference>
<dbReference type="InterPro" id="IPR013788">
    <property type="entry name" value="Hemocyanin/hexamerin"/>
</dbReference>
<feature type="region of interest" description="Disordered" evidence="5">
    <location>
        <begin position="474"/>
        <end position="495"/>
    </location>
</feature>
<proteinExistence type="predicted"/>
<protein>
    <recommendedName>
        <fullName evidence="6">PHD-type domain-containing protein</fullName>
    </recommendedName>
</protein>
<sequence>MSDLSPLGTSLSAPEPLTASSTSIPYHTVNSQADLSATDNNVRSSPRTLQPLTVGGDREPEDSEYADDVPVASSPLSHESLLPAFGWRKQTHLPTPQSPTNLNPYVNGILNTPDTPLRHGSHPTIVAPIPLSQRMSYPNLGRQASVGSSSRSGQMVTPESSPLAARTSRTVTTPPRIVTSTLLGTTPRPSSKASGVELHSPVVLGLPATISTPTSARGPDSAPPSQLSSPFMAKLSLSNKSRSPRIDSPANSSSPIHVDDIFATQRAPLSELSLSDDHRATGGELERIRLQRVEEHLARIQETELRRPEFLKRSQRSSTGMHMSVGDAYLLEEPGASFAALGIHDSPNKGRRLKLFQETSEESFEESLMAGGYPKYGTTPAYDLLLTPTKSDTQWGSLNQRTLDWLQHSTPGPAGPSTGSRLESDLHPDEKDVKKRKRLAAFRESVQPVARGKLCPVYIEGKGRVLFDVPSEETPAVPEETPAKRRKVRRKKRGTTVAAVPLEAPSETGVQTTVEGPNWLDAEFPWSLRAQERVALAQAEDDERLRCIENFLERASDEESSEEEETLPSASWGQVFDDPPLPYRMGRGKVVPLKADPKTNAKSRRNAFFPSDPADARAALLSKRSVRALRYRTQRLGDIVDEESDEVSCVCRGQRSGGQSVQCDQCQKWYHLLCIGIKDAAELGREEDPWFCSMCVHIEREFATPSPSPPPSSEPTLVPTDDSHTPTTPRDPLFFQAAIQESPITPWNMTRHPTTPLQGRELGGGMSRSAWSDIVKTPLFSSRAGRVFSTPGVFDACSLEESPFNMRASPSRTIKFGAPFATPKESVWSTRSGGLFHTPARQTPHPSSRVHGGTRLLFSSGEERPTAPLTPNRGTHLLGDRHPKQQDGPRIHSSSHTFESPLPSRLPPSFYIPLEDSPVMRSQSTPRTLSHSQSNPLLQADRSTRRESGP</sequence>
<dbReference type="InterPro" id="IPR019786">
    <property type="entry name" value="Zinc_finger_PHD-type_CS"/>
</dbReference>
<feature type="compositionally biased region" description="Polar residues" evidence="5">
    <location>
        <begin position="145"/>
        <end position="160"/>
    </location>
</feature>
<dbReference type="Proteomes" id="UP000027265">
    <property type="component" value="Unassembled WGS sequence"/>
</dbReference>
<evidence type="ECO:0000313" key="7">
    <source>
        <dbReference type="EMBL" id="KDQ54986.1"/>
    </source>
</evidence>
<gene>
    <name evidence="7" type="ORF">JAAARDRAFT_38098</name>
</gene>
<keyword evidence="2 4" id="KW-0863">Zinc-finger</keyword>
<dbReference type="PROSITE" id="PS50016">
    <property type="entry name" value="ZF_PHD_2"/>
    <property type="match status" value="1"/>
</dbReference>
<dbReference type="OrthoDB" id="436852at2759"/>
<feature type="region of interest" description="Disordered" evidence="5">
    <location>
        <begin position="209"/>
        <end position="257"/>
    </location>
</feature>
<dbReference type="AlphaFoldDB" id="A0A067PXC2"/>
<evidence type="ECO:0000256" key="4">
    <source>
        <dbReference type="PROSITE-ProRule" id="PRU00146"/>
    </source>
</evidence>
<feature type="compositionally biased region" description="Polar residues" evidence="5">
    <location>
        <begin position="179"/>
        <end position="193"/>
    </location>
</feature>
<keyword evidence="3" id="KW-0862">Zinc</keyword>
<feature type="compositionally biased region" description="Basic and acidic residues" evidence="5">
    <location>
        <begin position="878"/>
        <end position="890"/>
    </location>
</feature>
<dbReference type="PROSITE" id="PS01359">
    <property type="entry name" value="ZF_PHD_1"/>
    <property type="match status" value="1"/>
</dbReference>
<feature type="domain" description="PHD-type" evidence="6">
    <location>
        <begin position="646"/>
        <end position="698"/>
    </location>
</feature>
<dbReference type="HOGENOM" id="CLU_013082_0_0_1"/>
<feature type="region of interest" description="Disordered" evidence="5">
    <location>
        <begin position="859"/>
        <end position="950"/>
    </location>
</feature>
<evidence type="ECO:0000256" key="3">
    <source>
        <dbReference type="ARBA" id="ARBA00022833"/>
    </source>
</evidence>
<feature type="region of interest" description="Disordered" evidence="5">
    <location>
        <begin position="555"/>
        <end position="587"/>
    </location>
</feature>
<dbReference type="GO" id="GO:0008270">
    <property type="term" value="F:zinc ion binding"/>
    <property type="evidence" value="ECO:0007669"/>
    <property type="project" value="UniProtKB-KW"/>
</dbReference>
<evidence type="ECO:0000256" key="2">
    <source>
        <dbReference type="ARBA" id="ARBA00022771"/>
    </source>
</evidence>
<dbReference type="InParanoid" id="A0A067PXC2"/>
<name>A0A067PXC2_9AGAM</name>
<accession>A0A067PXC2</accession>
<feature type="region of interest" description="Disordered" evidence="5">
    <location>
        <begin position="142"/>
        <end position="170"/>
    </location>
</feature>
<dbReference type="STRING" id="933084.A0A067PXC2"/>
<dbReference type="InterPro" id="IPR001965">
    <property type="entry name" value="Znf_PHD"/>
</dbReference>
<evidence type="ECO:0000313" key="8">
    <source>
        <dbReference type="Proteomes" id="UP000027265"/>
    </source>
</evidence>
<evidence type="ECO:0000259" key="6">
    <source>
        <dbReference type="PROSITE" id="PS50016"/>
    </source>
</evidence>
<dbReference type="InterPro" id="IPR019787">
    <property type="entry name" value="Znf_PHD-finger"/>
</dbReference>
<reference evidence="8" key="1">
    <citation type="journal article" date="2014" name="Proc. Natl. Acad. Sci. U.S.A.">
        <title>Extensive sampling of basidiomycete genomes demonstrates inadequacy of the white-rot/brown-rot paradigm for wood decay fungi.</title>
        <authorList>
            <person name="Riley R."/>
            <person name="Salamov A.A."/>
            <person name="Brown D.W."/>
            <person name="Nagy L.G."/>
            <person name="Floudas D."/>
            <person name="Held B.W."/>
            <person name="Levasseur A."/>
            <person name="Lombard V."/>
            <person name="Morin E."/>
            <person name="Otillar R."/>
            <person name="Lindquist E.A."/>
            <person name="Sun H."/>
            <person name="LaButti K.M."/>
            <person name="Schmutz J."/>
            <person name="Jabbour D."/>
            <person name="Luo H."/>
            <person name="Baker S.E."/>
            <person name="Pisabarro A.G."/>
            <person name="Walton J.D."/>
            <person name="Blanchette R.A."/>
            <person name="Henrissat B."/>
            <person name="Martin F."/>
            <person name="Cullen D."/>
            <person name="Hibbett D.S."/>
            <person name="Grigoriev I.V."/>
        </authorList>
    </citation>
    <scope>NUCLEOTIDE SEQUENCE [LARGE SCALE GENOMIC DNA]</scope>
    <source>
        <strain evidence="8">MUCL 33604</strain>
    </source>
</reference>
<keyword evidence="1" id="KW-0479">Metal-binding</keyword>
<dbReference type="InterPro" id="IPR011011">
    <property type="entry name" value="Znf_FYVE_PHD"/>
</dbReference>
<feature type="region of interest" description="Disordered" evidence="5">
    <location>
        <begin position="702"/>
        <end position="731"/>
    </location>
</feature>
<keyword evidence="8" id="KW-1185">Reference proteome</keyword>